<reference evidence="4" key="1">
    <citation type="submission" date="2021-02" db="EMBL/GenBank/DDBJ databases">
        <authorList>
            <person name="Nowell W R."/>
        </authorList>
    </citation>
    <scope>NUCLEOTIDE SEQUENCE</scope>
</reference>
<dbReference type="InterPro" id="IPR036860">
    <property type="entry name" value="SH2_dom_sf"/>
</dbReference>
<organism evidence="4 5">
    <name type="scientific">Adineta ricciae</name>
    <name type="common">Rotifer</name>
    <dbReference type="NCBI Taxonomy" id="249248"/>
    <lineage>
        <taxon>Eukaryota</taxon>
        <taxon>Metazoa</taxon>
        <taxon>Spiralia</taxon>
        <taxon>Gnathifera</taxon>
        <taxon>Rotifera</taxon>
        <taxon>Eurotatoria</taxon>
        <taxon>Bdelloidea</taxon>
        <taxon>Adinetida</taxon>
        <taxon>Adinetidae</taxon>
        <taxon>Adineta</taxon>
    </lineage>
</organism>
<protein>
    <recommendedName>
        <fullName evidence="3">SH2 domain-containing protein</fullName>
    </recommendedName>
</protein>
<keyword evidence="1 2" id="KW-0727">SH2 domain</keyword>
<dbReference type="SUPFAM" id="SSF50729">
    <property type="entry name" value="PH domain-like"/>
    <property type="match status" value="1"/>
</dbReference>
<dbReference type="Gene3D" id="3.30.505.10">
    <property type="entry name" value="SH2 domain"/>
    <property type="match status" value="1"/>
</dbReference>
<sequence>SKSKTLKKPSTTSSLADYTLHKYADIQNSWIICEGHLNYRYDRIKLLNISQFAIFYVVLAKIPTEGEKQIMGVYLYRNQKQNPSSFFQLDEYDRISDQCAKTIKSKYFLFELIGNDPNDTEVFGAADVNERDKWTKHLNEALNRARQNSSSENLSVAHRVLEHSRRDITQEPANADVRPHYEPFAVPDTTMSTDEFESKAEKSNRNSVLNNAYVVPRRPVPPIPVATEWKSTIDQATENIYLEAQDLPVYVIEYEDERKSALPDDLIFSWKNIFYSNEHDDHASILNDIGEIGAFLIRPQLKKNQSKDHEYTLSIYAFGGIIKYKILHLLNGKFGLTLDCQEPSFDSIPDLCQYYTNHSLPRSPSRDDPIKGPVGNLSLKWPYTYYSRFSNKF</sequence>
<proteinExistence type="predicted"/>
<evidence type="ECO:0000256" key="1">
    <source>
        <dbReference type="ARBA" id="ARBA00022999"/>
    </source>
</evidence>
<dbReference type="CDD" id="cd00173">
    <property type="entry name" value="SH2"/>
    <property type="match status" value="1"/>
</dbReference>
<dbReference type="InterPro" id="IPR001849">
    <property type="entry name" value="PH_domain"/>
</dbReference>
<dbReference type="Pfam" id="PF00017">
    <property type="entry name" value="SH2"/>
    <property type="match status" value="1"/>
</dbReference>
<dbReference type="SMART" id="SM00252">
    <property type="entry name" value="SH2"/>
    <property type="match status" value="1"/>
</dbReference>
<evidence type="ECO:0000313" key="5">
    <source>
        <dbReference type="Proteomes" id="UP000663828"/>
    </source>
</evidence>
<dbReference type="Proteomes" id="UP000663828">
    <property type="component" value="Unassembled WGS sequence"/>
</dbReference>
<name>A0A815ZA08_ADIRI</name>
<evidence type="ECO:0000259" key="3">
    <source>
        <dbReference type="PROSITE" id="PS50001"/>
    </source>
</evidence>
<evidence type="ECO:0000256" key="2">
    <source>
        <dbReference type="PROSITE-ProRule" id="PRU00191"/>
    </source>
</evidence>
<dbReference type="InterPro" id="IPR035848">
    <property type="entry name" value="SH3BP2"/>
</dbReference>
<gene>
    <name evidence="4" type="ORF">XAT740_LOCUS45635</name>
</gene>
<dbReference type="InterPro" id="IPR011993">
    <property type="entry name" value="PH-like_dom_sf"/>
</dbReference>
<dbReference type="PROSITE" id="PS50001">
    <property type="entry name" value="SH2"/>
    <property type="match status" value="1"/>
</dbReference>
<dbReference type="Gene3D" id="2.30.29.30">
    <property type="entry name" value="Pleckstrin-homology domain (PH domain)/Phosphotyrosine-binding domain (PTB)"/>
    <property type="match status" value="1"/>
</dbReference>
<dbReference type="GO" id="GO:0007165">
    <property type="term" value="P:signal transduction"/>
    <property type="evidence" value="ECO:0007669"/>
    <property type="project" value="InterPro"/>
</dbReference>
<accession>A0A815ZA08</accession>
<keyword evidence="5" id="KW-1185">Reference proteome</keyword>
<dbReference type="PANTHER" id="PTHR15126:SF4">
    <property type="entry name" value="SH3 DOMAIN-BINDING PROTEIN 2"/>
    <property type="match status" value="1"/>
</dbReference>
<dbReference type="InterPro" id="IPR000980">
    <property type="entry name" value="SH2"/>
</dbReference>
<dbReference type="GO" id="GO:0017124">
    <property type="term" value="F:SH3 domain binding"/>
    <property type="evidence" value="ECO:0007669"/>
    <property type="project" value="TreeGrafter"/>
</dbReference>
<dbReference type="SMART" id="SM00233">
    <property type="entry name" value="PH"/>
    <property type="match status" value="1"/>
</dbReference>
<dbReference type="EMBL" id="CAJNOR010005992">
    <property type="protein sequence ID" value="CAF1582236.1"/>
    <property type="molecule type" value="Genomic_DNA"/>
</dbReference>
<feature type="non-terminal residue" evidence="4">
    <location>
        <position position="1"/>
    </location>
</feature>
<comment type="caution">
    <text evidence="4">The sequence shown here is derived from an EMBL/GenBank/DDBJ whole genome shotgun (WGS) entry which is preliminary data.</text>
</comment>
<dbReference type="PANTHER" id="PTHR15126">
    <property type="entry name" value="SH3-BINDING"/>
    <property type="match status" value="1"/>
</dbReference>
<dbReference type="SUPFAM" id="SSF55550">
    <property type="entry name" value="SH2 domain"/>
    <property type="match status" value="1"/>
</dbReference>
<evidence type="ECO:0000313" key="4">
    <source>
        <dbReference type="EMBL" id="CAF1582236.1"/>
    </source>
</evidence>
<feature type="domain" description="SH2" evidence="3">
    <location>
        <begin position="270"/>
        <end position="374"/>
    </location>
</feature>
<dbReference type="AlphaFoldDB" id="A0A815ZA08"/>